<feature type="transmembrane region" description="Helical" evidence="9">
    <location>
        <begin position="92"/>
        <end position="111"/>
    </location>
</feature>
<keyword evidence="4 9" id="KW-0812">Transmembrane</keyword>
<feature type="transmembrane region" description="Helical" evidence="9">
    <location>
        <begin position="62"/>
        <end position="80"/>
    </location>
</feature>
<feature type="transmembrane region" description="Helical" evidence="9">
    <location>
        <begin position="231"/>
        <end position="255"/>
    </location>
</feature>
<feature type="transmembrane region" description="Helical" evidence="9">
    <location>
        <begin position="38"/>
        <end position="56"/>
    </location>
</feature>
<dbReference type="RefSeq" id="WP_174513054.1">
    <property type="nucleotide sequence ID" value="NZ_CABFMQ020000089.1"/>
</dbReference>
<protein>
    <submittedName>
        <fullName evidence="10">Branched-chain amino acid ABC transporter permease</fullName>
    </submittedName>
</protein>
<proteinExistence type="inferred from homology"/>
<evidence type="ECO:0000256" key="9">
    <source>
        <dbReference type="SAM" id="Phobius"/>
    </source>
</evidence>
<comment type="similarity">
    <text evidence="8">Belongs to the binding-protein-dependent transport system permease family. LivHM subfamily.</text>
</comment>
<evidence type="ECO:0000256" key="1">
    <source>
        <dbReference type="ARBA" id="ARBA00004651"/>
    </source>
</evidence>
<organism evidence="10 11">
    <name type="scientific">Methylocella tundrae</name>
    <dbReference type="NCBI Taxonomy" id="227605"/>
    <lineage>
        <taxon>Bacteria</taxon>
        <taxon>Pseudomonadati</taxon>
        <taxon>Pseudomonadota</taxon>
        <taxon>Alphaproteobacteria</taxon>
        <taxon>Hyphomicrobiales</taxon>
        <taxon>Beijerinckiaceae</taxon>
        <taxon>Methylocella</taxon>
    </lineage>
</organism>
<name>A0A8B6M8F5_METTU</name>
<dbReference type="PANTHER" id="PTHR11795">
    <property type="entry name" value="BRANCHED-CHAIN AMINO ACID TRANSPORT SYSTEM PERMEASE PROTEIN LIVH"/>
    <property type="match status" value="1"/>
</dbReference>
<feature type="transmembrane region" description="Helical" evidence="9">
    <location>
        <begin position="6"/>
        <end position="26"/>
    </location>
</feature>
<evidence type="ECO:0000313" key="11">
    <source>
        <dbReference type="Proteomes" id="UP000485880"/>
    </source>
</evidence>
<evidence type="ECO:0000313" key="10">
    <source>
        <dbReference type="EMBL" id="VTZ51156.1"/>
    </source>
</evidence>
<evidence type="ECO:0000256" key="5">
    <source>
        <dbReference type="ARBA" id="ARBA00022970"/>
    </source>
</evidence>
<keyword evidence="5" id="KW-0029">Amino-acid transport</keyword>
<evidence type="ECO:0000256" key="3">
    <source>
        <dbReference type="ARBA" id="ARBA00022475"/>
    </source>
</evidence>
<keyword evidence="11" id="KW-1185">Reference proteome</keyword>
<feature type="transmembrane region" description="Helical" evidence="9">
    <location>
        <begin position="131"/>
        <end position="157"/>
    </location>
</feature>
<keyword evidence="3" id="KW-1003">Cell membrane</keyword>
<dbReference type="InterPro" id="IPR001851">
    <property type="entry name" value="ABC_transp_permease"/>
</dbReference>
<evidence type="ECO:0000256" key="2">
    <source>
        <dbReference type="ARBA" id="ARBA00022448"/>
    </source>
</evidence>
<reference evidence="10 11" key="1">
    <citation type="submission" date="2019-05" db="EMBL/GenBank/DDBJ databases">
        <authorList>
            <person name="Farhan Ul Haque M."/>
        </authorList>
    </citation>
    <scope>NUCLEOTIDE SEQUENCE [LARGE SCALE GENOMIC DNA]</scope>
    <source>
        <strain evidence="10">2</strain>
    </source>
</reference>
<accession>A0A8B6M8F5</accession>
<dbReference type="AlphaFoldDB" id="A0A8B6M8F5"/>
<dbReference type="PANTHER" id="PTHR11795:SF445">
    <property type="entry name" value="AMINO ACID ABC TRANSPORTER PERMEASE PROTEIN"/>
    <property type="match status" value="1"/>
</dbReference>
<dbReference type="Pfam" id="PF02653">
    <property type="entry name" value="BPD_transp_2"/>
    <property type="match status" value="1"/>
</dbReference>
<feature type="transmembrane region" description="Helical" evidence="9">
    <location>
        <begin position="261"/>
        <end position="278"/>
    </location>
</feature>
<keyword evidence="2" id="KW-0813">Transport</keyword>
<evidence type="ECO:0000256" key="4">
    <source>
        <dbReference type="ARBA" id="ARBA00022692"/>
    </source>
</evidence>
<evidence type="ECO:0000256" key="8">
    <source>
        <dbReference type="ARBA" id="ARBA00037998"/>
    </source>
</evidence>
<dbReference type="EMBL" id="CABFMQ020000089">
    <property type="protein sequence ID" value="VTZ51156.1"/>
    <property type="molecule type" value="Genomic_DNA"/>
</dbReference>
<gene>
    <name evidence="10" type="ORF">MPC4_310031</name>
</gene>
<comment type="caution">
    <text evidence="10">The sequence shown here is derived from an EMBL/GenBank/DDBJ whole genome shotgun (WGS) entry which is preliminary data.</text>
</comment>
<evidence type="ECO:0000256" key="7">
    <source>
        <dbReference type="ARBA" id="ARBA00023136"/>
    </source>
</evidence>
<dbReference type="InterPro" id="IPR052157">
    <property type="entry name" value="BCAA_transport_permease"/>
</dbReference>
<dbReference type="GO" id="GO:0006865">
    <property type="term" value="P:amino acid transport"/>
    <property type="evidence" value="ECO:0007669"/>
    <property type="project" value="UniProtKB-KW"/>
</dbReference>
<keyword evidence="6 9" id="KW-1133">Transmembrane helix</keyword>
<keyword evidence="7 9" id="KW-0472">Membrane</keyword>
<evidence type="ECO:0000256" key="6">
    <source>
        <dbReference type="ARBA" id="ARBA00022989"/>
    </source>
</evidence>
<comment type="subcellular location">
    <subcellularLocation>
        <location evidence="1">Cell membrane</location>
        <topology evidence="1">Multi-pass membrane protein</topology>
    </subcellularLocation>
</comment>
<feature type="transmembrane region" description="Helical" evidence="9">
    <location>
        <begin position="191"/>
        <end position="211"/>
    </location>
</feature>
<dbReference type="GO" id="GO:0022857">
    <property type="term" value="F:transmembrane transporter activity"/>
    <property type="evidence" value="ECO:0007669"/>
    <property type="project" value="InterPro"/>
</dbReference>
<dbReference type="CDD" id="cd06582">
    <property type="entry name" value="TM_PBP1_LivH_like"/>
    <property type="match status" value="1"/>
</dbReference>
<dbReference type="GO" id="GO:0005886">
    <property type="term" value="C:plasma membrane"/>
    <property type="evidence" value="ECO:0007669"/>
    <property type="project" value="UniProtKB-SubCell"/>
</dbReference>
<dbReference type="Proteomes" id="UP000485880">
    <property type="component" value="Unassembled WGS sequence"/>
</dbReference>
<sequence>MAASIINTLVQGVLIGGLYALFALGLSLSVGVMRAVNVAHGDFIVLVSYLLLTIAARFEVNIFVALAVVLPITFLGGYVLQRYLLQYVTGKAVLAPLLVTFGLAIITQNGLLEAYGAYPMILPGGKLETEVVSIFGFELGLMPLLTFAAAVGLIFLLDRLLYRSQLGSSIRAVSDDVAAAGLIGLSSNQVYALAMGIVGVTVAVAACFMGLRMNFDPSSGPSNLLIAFESVVLGGLGSLWGTLAGGIVLGIAQGIGGQIDFAWQTLAGHLVFLLVLALRPQGLFPKY</sequence>